<feature type="region of interest" description="Disordered" evidence="2">
    <location>
        <begin position="312"/>
        <end position="384"/>
    </location>
</feature>
<evidence type="ECO:0000313" key="3">
    <source>
        <dbReference type="EMBL" id="KAL0241981.1"/>
    </source>
</evidence>
<keyword evidence="4" id="KW-1185">Reference proteome</keyword>
<feature type="coiled-coil region" evidence="1">
    <location>
        <begin position="429"/>
        <end position="456"/>
    </location>
</feature>
<dbReference type="GeneID" id="91993010"/>
<comment type="caution">
    <text evidence="3">The sequence shown here is derived from an EMBL/GenBank/DDBJ whole genome shotgun (WGS) entry which is preliminary data.</text>
</comment>
<feature type="region of interest" description="Disordered" evidence="2">
    <location>
        <begin position="147"/>
        <end position="182"/>
    </location>
</feature>
<feature type="compositionally biased region" description="Basic and acidic residues" evidence="2">
    <location>
        <begin position="312"/>
        <end position="321"/>
    </location>
</feature>
<feature type="compositionally biased region" description="Basic and acidic residues" evidence="2">
    <location>
        <begin position="50"/>
        <end position="63"/>
    </location>
</feature>
<feature type="region of interest" description="Disordered" evidence="2">
    <location>
        <begin position="478"/>
        <end position="498"/>
    </location>
</feature>
<dbReference type="RefSeq" id="XP_066611363.1">
    <property type="nucleotide sequence ID" value="XM_066760602.1"/>
</dbReference>
<keyword evidence="1" id="KW-0175">Coiled coil</keyword>
<feature type="region of interest" description="Disordered" evidence="2">
    <location>
        <begin position="50"/>
        <end position="124"/>
    </location>
</feature>
<organism evidence="3 4">
    <name type="scientific">Cryptococcus tetragattii IND107</name>
    <dbReference type="NCBI Taxonomy" id="1296105"/>
    <lineage>
        <taxon>Eukaryota</taxon>
        <taxon>Fungi</taxon>
        <taxon>Dikarya</taxon>
        <taxon>Basidiomycota</taxon>
        <taxon>Agaricomycotina</taxon>
        <taxon>Tremellomycetes</taxon>
        <taxon>Tremellales</taxon>
        <taxon>Cryptococcaceae</taxon>
        <taxon>Cryptococcus</taxon>
        <taxon>Cryptococcus gattii species complex</taxon>
    </lineage>
</organism>
<protein>
    <submittedName>
        <fullName evidence="3">Uncharacterized protein</fullName>
    </submittedName>
</protein>
<dbReference type="Proteomes" id="UP000054399">
    <property type="component" value="Unassembled WGS sequence"/>
</dbReference>
<feature type="compositionally biased region" description="Basic and acidic residues" evidence="2">
    <location>
        <begin position="329"/>
        <end position="343"/>
    </location>
</feature>
<reference evidence="3" key="2">
    <citation type="submission" date="2024-01" db="EMBL/GenBank/DDBJ databases">
        <title>Comparative genomics of Cryptococcus and Kwoniella reveals pathogenesis evolution and contrasting modes of karyotype evolution via chromosome fusion or intercentromeric recombination.</title>
        <authorList>
            <person name="Coelho M.A."/>
            <person name="David-Palma M."/>
            <person name="Shea T."/>
            <person name="Bowers K."/>
            <person name="Mcginley-Smith S."/>
            <person name="Mohammad A.W."/>
            <person name="Gnirke A."/>
            <person name="Yurkov A.M."/>
            <person name="Nowrousian M."/>
            <person name="Sun S."/>
            <person name="Cuomo C.A."/>
            <person name="Heitman J."/>
        </authorList>
    </citation>
    <scope>NUCLEOTIDE SEQUENCE</scope>
    <source>
        <strain evidence="3">IND107</strain>
    </source>
</reference>
<feature type="region of interest" description="Disordered" evidence="2">
    <location>
        <begin position="1"/>
        <end position="33"/>
    </location>
</feature>
<sequence>MYAPPGFDPDSSGEETTPPPTPAPSPPPKPQFKFRSLFTSTKKLEARTLRQAEELKKDEEKEPPGPMKKRVRIFAGELLGGQKGSKVEGLTTTTGEKIEPEPPSPEESKQESKSEPAGLTEQTAINPVASEILVLLRQLVVECQATNKNTGPEPKADSVSQGMNEGSPANGAEPEKKIDLPAPEAIIATDRKFDRPIDTEPAQETHAPQHRPSHLLPTSVNKLCHLRPPHTAPPYGYYPQLASPYLWTAYHLRLQWLPFDHHSTSDEQKTVTKLSPPHFTLFDPVISESSRLPLNPYVRKYEDAHNRALKDYKEPVLEQGERKRRKEKVRSAERRLNETRQALEDTEWEAGIGDDSGDPSPNERYQGENDTTPAADNPTKPDSTVIDESRALERLETYVVKYRQSYNIAVKRSRASEDDDERKERKAIVKETQGKLREAMQALNTAKRVKRSLTNAAEKEASVKKKLDKWKGRAVNVEGEVEEPKRTKEDQEEEGRDLQKVPMEISPSVQEPIYEILMDENVVENGGNVNPSLQHPIEHYKIKFAAVAEPSNEASLNHERKQVKMEETDRVKKKKIKALMFEDEAGEQASKAKDVGNEAKCSATKPFSDMKEVEATASMPKHKGSPHLETSPLPSIIEACGAPAATAHDRQLRNKEADRLKSKVQMDIETLLELAKIKYSKFAKAVKDETIGDETRRKRKAKVEKQALIVQAMMKAMDKTTNECKRQAKTGKDEMVSKEKAQILSRGMILEEVEQAIGQVKEERQTEKMNNSMTEEKESRQCPLSGCKAAGSCKKPRPTIAISHPSVPLDVRRWFDGEGPEELTWSKTLVSLAKWVDLCNTILYSLQFDTRANSNHVGTILSRLIDNLLRQQDLVDSMRKLAGHGHDAQLKEFMEHLAIIKGFLEKTMSSGLTDYFEREVDKVSKDVERGRQSLEVASLHKVFEFLVSVTEYLTPGVIFIMRKTFDDWRVNGFTSKSVIYAIVEIRKEIASIHQIERKERKFEEEEKDKTKGFLGLLDMLLAFVASPDIDPIITEKNDGGPGILANETPVSTQLTVTEHNDETVASEGKFPLSEKTIVDSPPHKLLIFTIYLTFSIFPHPYRA</sequence>
<dbReference type="EMBL" id="ATAM02000012">
    <property type="protein sequence ID" value="KAL0241981.1"/>
    <property type="molecule type" value="Genomic_DNA"/>
</dbReference>
<feature type="compositionally biased region" description="Pro residues" evidence="2">
    <location>
        <begin position="17"/>
        <end position="30"/>
    </location>
</feature>
<evidence type="ECO:0000256" key="2">
    <source>
        <dbReference type="SAM" id="MobiDB-lite"/>
    </source>
</evidence>
<gene>
    <name evidence="3" type="ORF">I308_106155</name>
</gene>
<evidence type="ECO:0000313" key="4">
    <source>
        <dbReference type="Proteomes" id="UP000054399"/>
    </source>
</evidence>
<evidence type="ECO:0000256" key="1">
    <source>
        <dbReference type="SAM" id="Coils"/>
    </source>
</evidence>
<feature type="compositionally biased region" description="Basic and acidic residues" evidence="2">
    <location>
        <begin position="96"/>
        <end position="114"/>
    </location>
</feature>
<name>A0ABR3BJL5_9TREE</name>
<proteinExistence type="predicted"/>
<reference evidence="3" key="1">
    <citation type="submission" date="2015-01" db="EMBL/GenBank/DDBJ databases">
        <authorList>
            <consortium name="The Broad Institute Genomics Platform"/>
            <person name="Cuomo C."/>
            <person name="Litvintseva A."/>
            <person name="Chen Y."/>
            <person name="Heitman J."/>
            <person name="Sun S."/>
            <person name="Springer D."/>
            <person name="Dromer F."/>
            <person name="Young S."/>
            <person name="Zeng Q."/>
            <person name="Gargeya S."/>
            <person name="Abouelleil A."/>
            <person name="Alvarado L."/>
            <person name="Chapman S.B."/>
            <person name="Gainer-Dewar J."/>
            <person name="Goldberg J."/>
            <person name="Griggs A."/>
            <person name="Gujja S."/>
            <person name="Hansen M."/>
            <person name="Howarth C."/>
            <person name="Imamovic A."/>
            <person name="Larimer J."/>
            <person name="Murphy C."/>
            <person name="Naylor J."/>
            <person name="Pearson M."/>
            <person name="Priest M."/>
            <person name="Roberts A."/>
            <person name="Saif S."/>
            <person name="Shea T."/>
            <person name="Sykes S."/>
            <person name="Wortman J."/>
            <person name="Nusbaum C."/>
            <person name="Birren B."/>
        </authorList>
    </citation>
    <scope>NUCLEOTIDE SEQUENCE</scope>
    <source>
        <strain evidence="3">IND107</strain>
    </source>
</reference>
<accession>A0ABR3BJL5</accession>